<keyword evidence="13" id="KW-0378">Hydrolase</keyword>
<comment type="similarity">
    <text evidence="1 10">Belongs to the ClpA/ClpB family.</text>
</comment>
<dbReference type="AlphaFoldDB" id="A0A840V784"/>
<feature type="domain" description="Clp R" evidence="12">
    <location>
        <begin position="3"/>
        <end position="146"/>
    </location>
</feature>
<name>A0A840V784_9BACT</name>
<dbReference type="GO" id="GO:0042026">
    <property type="term" value="P:protein refolding"/>
    <property type="evidence" value="ECO:0007669"/>
    <property type="project" value="UniProtKB-UniRule"/>
</dbReference>
<dbReference type="SMART" id="SM01086">
    <property type="entry name" value="ClpB_D2-small"/>
    <property type="match status" value="1"/>
</dbReference>
<dbReference type="InterPro" id="IPR036628">
    <property type="entry name" value="Clp_N_dom_sf"/>
</dbReference>
<dbReference type="InterPro" id="IPR019489">
    <property type="entry name" value="Clp_ATPase_C"/>
</dbReference>
<dbReference type="Gene3D" id="3.40.50.300">
    <property type="entry name" value="P-loop containing nucleotide triphosphate hydrolases"/>
    <property type="match status" value="3"/>
</dbReference>
<dbReference type="Pfam" id="PF00004">
    <property type="entry name" value="AAA"/>
    <property type="match status" value="1"/>
</dbReference>
<dbReference type="FunFam" id="3.40.50.300:FF:000120">
    <property type="entry name" value="ATP-dependent chaperone ClpB"/>
    <property type="match status" value="1"/>
</dbReference>
<accession>A0A840V784</accession>
<dbReference type="InterPro" id="IPR018368">
    <property type="entry name" value="ClpA/B_CS1"/>
</dbReference>
<evidence type="ECO:0000256" key="2">
    <source>
        <dbReference type="ARBA" id="ARBA00017574"/>
    </source>
</evidence>
<dbReference type="PANTHER" id="PTHR11638:SF18">
    <property type="entry name" value="HEAT SHOCK PROTEIN 104"/>
    <property type="match status" value="1"/>
</dbReference>
<evidence type="ECO:0000313" key="13">
    <source>
        <dbReference type="EMBL" id="MBB5349810.1"/>
    </source>
</evidence>
<dbReference type="GO" id="GO:0034605">
    <property type="term" value="P:cellular response to heat"/>
    <property type="evidence" value="ECO:0007669"/>
    <property type="project" value="TreeGrafter"/>
</dbReference>
<dbReference type="Pfam" id="PF17871">
    <property type="entry name" value="AAA_lid_9"/>
    <property type="match status" value="1"/>
</dbReference>
<organism evidence="13 14">
    <name type="scientific">Haloferula luteola</name>
    <dbReference type="NCBI Taxonomy" id="595692"/>
    <lineage>
        <taxon>Bacteria</taxon>
        <taxon>Pseudomonadati</taxon>
        <taxon>Verrucomicrobiota</taxon>
        <taxon>Verrucomicrobiia</taxon>
        <taxon>Verrucomicrobiales</taxon>
        <taxon>Verrucomicrobiaceae</taxon>
        <taxon>Haloferula</taxon>
    </lineage>
</organism>
<proteinExistence type="inferred from homology"/>
<dbReference type="FunFam" id="3.40.50.300:FF:000010">
    <property type="entry name" value="Chaperone clpB 1, putative"/>
    <property type="match status" value="1"/>
</dbReference>
<keyword evidence="3 9" id="KW-0677">Repeat</keyword>
<evidence type="ECO:0000256" key="8">
    <source>
        <dbReference type="ARBA" id="ARBA00026057"/>
    </source>
</evidence>
<evidence type="ECO:0000256" key="5">
    <source>
        <dbReference type="ARBA" id="ARBA00022840"/>
    </source>
</evidence>
<dbReference type="SUPFAM" id="SSF81923">
    <property type="entry name" value="Double Clp-N motif"/>
    <property type="match status" value="1"/>
</dbReference>
<keyword evidence="13" id="KW-0645">Protease</keyword>
<dbReference type="Gene3D" id="1.10.1780.10">
    <property type="entry name" value="Clp, N-terminal domain"/>
    <property type="match status" value="1"/>
</dbReference>
<dbReference type="GO" id="GO:0006508">
    <property type="term" value="P:proteolysis"/>
    <property type="evidence" value="ECO:0007669"/>
    <property type="project" value="UniProtKB-KW"/>
</dbReference>
<keyword evidence="5 10" id="KW-0067">ATP-binding</keyword>
<evidence type="ECO:0000256" key="10">
    <source>
        <dbReference type="RuleBase" id="RU004432"/>
    </source>
</evidence>
<evidence type="ECO:0000256" key="9">
    <source>
        <dbReference type="PROSITE-ProRule" id="PRU01251"/>
    </source>
</evidence>
<dbReference type="GO" id="GO:0005524">
    <property type="term" value="F:ATP binding"/>
    <property type="evidence" value="ECO:0007669"/>
    <property type="project" value="UniProtKB-UniRule"/>
</dbReference>
<evidence type="ECO:0000256" key="4">
    <source>
        <dbReference type="ARBA" id="ARBA00022741"/>
    </source>
</evidence>
<dbReference type="InterPro" id="IPR050130">
    <property type="entry name" value="ClpA_ClpB"/>
</dbReference>
<dbReference type="PANTHER" id="PTHR11638">
    <property type="entry name" value="ATP-DEPENDENT CLP PROTEASE"/>
    <property type="match status" value="1"/>
</dbReference>
<dbReference type="PROSITE" id="PS00870">
    <property type="entry name" value="CLPAB_1"/>
    <property type="match status" value="1"/>
</dbReference>
<evidence type="ECO:0000256" key="11">
    <source>
        <dbReference type="RuleBase" id="RU362034"/>
    </source>
</evidence>
<keyword evidence="11" id="KW-0963">Cytoplasm</keyword>
<comment type="subcellular location">
    <subcellularLocation>
        <location evidence="11">Cytoplasm</location>
    </subcellularLocation>
</comment>
<keyword evidence="14" id="KW-1185">Reference proteome</keyword>
<comment type="caution">
    <text evidence="13">The sequence shown here is derived from an EMBL/GenBank/DDBJ whole genome shotgun (WGS) entry which is preliminary data.</text>
</comment>
<gene>
    <name evidence="11" type="primary">clpB</name>
    <name evidence="13" type="ORF">HNR46_000031</name>
</gene>
<dbReference type="InterPro" id="IPR041546">
    <property type="entry name" value="ClpA/ClpB_AAA_lid"/>
</dbReference>
<dbReference type="Gene3D" id="1.10.8.60">
    <property type="match status" value="1"/>
</dbReference>
<dbReference type="Pfam" id="PF07724">
    <property type="entry name" value="AAA_2"/>
    <property type="match status" value="1"/>
</dbReference>
<evidence type="ECO:0000256" key="7">
    <source>
        <dbReference type="ARBA" id="ARBA00023186"/>
    </source>
</evidence>
<dbReference type="InterPro" id="IPR003959">
    <property type="entry name" value="ATPase_AAA_core"/>
</dbReference>
<dbReference type="InterPro" id="IPR003593">
    <property type="entry name" value="AAA+_ATPase"/>
</dbReference>
<dbReference type="InterPro" id="IPR001270">
    <property type="entry name" value="ClpA/B"/>
</dbReference>
<dbReference type="GO" id="GO:0005737">
    <property type="term" value="C:cytoplasm"/>
    <property type="evidence" value="ECO:0007669"/>
    <property type="project" value="UniProtKB-SubCell"/>
</dbReference>
<comment type="function">
    <text evidence="11">Part of a stress-induced multi-chaperone system, it is involved in the recovery of the cell from heat-induced damage, in cooperation with DnaK, DnaJ and GrpE.</text>
</comment>
<dbReference type="InterPro" id="IPR004176">
    <property type="entry name" value="Clp_R_N"/>
</dbReference>
<dbReference type="PROSITE" id="PS51903">
    <property type="entry name" value="CLP_R"/>
    <property type="match status" value="1"/>
</dbReference>
<sequence length="858" mass="94925">MGLDKITTKLQEALQAGQRLASKSANPELKSGHVLLALLQQEGGIVVPLLQNAGADVTRLKAAVISALDKEPKIQGAGSQPQLSYELRQSLDAADEVREGMGDEFVSVEHFILGAMKAGATAGQLLQEAGLDDTKAREAIEGIRGSQKVTDENPEGKYQTLEKYGTDLTARAREGKIDPVIGRDTEIRRVLQVLSRRTKNNPVLIGEPGVGKTAIVEGLARRIVSGDVPDTMKNKRIISMDLGGMLAGAKYRGEFEDRLKAFLKEVTASDGEIILFIDELHTIVGAGASEGAVDASNLLKPQLARGELRTVGATTLDEYRKHIEKDAALERRFQPVMVGEPSVEDTIAILRGLKERYEVHHGVRIQDGALVAAAMLSDRYISDRFLPDKAVDLVDEAASRLKIELDSMPSEIDQLERQIMQLEMEKKAIEKESDKASAARLEKVTEEQENLREESAALVARWRNEKEVIERVREQQAKIETLKTEAEQAQRIGDLSRASEITYGTLPEAQRALAAAQTELEAMQKGGAILTEEVTEEDIAGVVSSWTGIPVSRLQEGEKEKLVQMEQRLGDRVIGQKEAIRAVSNAVRRARAGLQDENRPIGSFLFLGPTGVGKTELSKALAEFLFDDEGAMVRIDMSEYMEKHSVARLIGAPPGYVGYDEGGQLSEHVRRKPYSVVLFDEIEKAHPDVFNVLLQVLDDGRITDGQGRTVDFRNTVLIMTSNIGSQFILNEENAEQRETKVMEALRGHFRPEFLNRIDETILFDRLQRDELSTIVDLQLERVRQRLAKQGLGLALSEAAKEYLGNQGYDPVYGARPLKRAIQRHLLDELSLEILDGRFVEGDVIRGDVQEGRIVFEKV</sequence>
<evidence type="ECO:0000256" key="3">
    <source>
        <dbReference type="ARBA" id="ARBA00022737"/>
    </source>
</evidence>
<dbReference type="FunFam" id="1.10.8.60:FF:000017">
    <property type="entry name" value="ATP-dependent chaperone ClpB"/>
    <property type="match status" value="1"/>
</dbReference>
<dbReference type="Pfam" id="PF02861">
    <property type="entry name" value="Clp_N"/>
    <property type="match status" value="1"/>
</dbReference>
<evidence type="ECO:0000256" key="6">
    <source>
        <dbReference type="ARBA" id="ARBA00023054"/>
    </source>
</evidence>
<dbReference type="GO" id="GO:0016887">
    <property type="term" value="F:ATP hydrolysis activity"/>
    <property type="evidence" value="ECO:0007669"/>
    <property type="project" value="InterPro"/>
</dbReference>
<dbReference type="InterPro" id="IPR028299">
    <property type="entry name" value="ClpA/B_CS2"/>
</dbReference>
<keyword evidence="6 11" id="KW-0175">Coiled coil</keyword>
<dbReference type="Pfam" id="PF10431">
    <property type="entry name" value="ClpB_D2-small"/>
    <property type="match status" value="1"/>
</dbReference>
<dbReference type="InterPro" id="IPR027417">
    <property type="entry name" value="P-loop_NTPase"/>
</dbReference>
<dbReference type="EMBL" id="JACHFD010000001">
    <property type="protein sequence ID" value="MBB5349810.1"/>
    <property type="molecule type" value="Genomic_DNA"/>
</dbReference>
<dbReference type="FunFam" id="3.40.50.300:FF:000025">
    <property type="entry name" value="ATP-dependent Clp protease subunit"/>
    <property type="match status" value="1"/>
</dbReference>
<dbReference type="RefSeq" id="WP_184014640.1">
    <property type="nucleotide sequence ID" value="NZ_JACHFD010000001.1"/>
</dbReference>
<dbReference type="Proteomes" id="UP000557717">
    <property type="component" value="Unassembled WGS sequence"/>
</dbReference>
<dbReference type="PROSITE" id="PS00871">
    <property type="entry name" value="CLPAB_2"/>
    <property type="match status" value="1"/>
</dbReference>
<feature type="coiled-coil region" evidence="11">
    <location>
        <begin position="398"/>
        <end position="526"/>
    </location>
</feature>
<keyword evidence="11" id="KW-0346">Stress response</keyword>
<comment type="subunit">
    <text evidence="11">Homohexamer; The oligomerization is ATP-dependent.</text>
</comment>
<dbReference type="InterPro" id="IPR017730">
    <property type="entry name" value="Chaperonin_ClpB"/>
</dbReference>
<evidence type="ECO:0000259" key="12">
    <source>
        <dbReference type="PROSITE" id="PS51903"/>
    </source>
</evidence>
<keyword evidence="4 10" id="KW-0547">Nucleotide-binding</keyword>
<dbReference type="GO" id="GO:0008233">
    <property type="term" value="F:peptidase activity"/>
    <property type="evidence" value="ECO:0007669"/>
    <property type="project" value="UniProtKB-KW"/>
</dbReference>
<dbReference type="PRINTS" id="PR00300">
    <property type="entry name" value="CLPPROTEASEA"/>
</dbReference>
<evidence type="ECO:0000313" key="14">
    <source>
        <dbReference type="Proteomes" id="UP000557717"/>
    </source>
</evidence>
<reference evidence="13 14" key="1">
    <citation type="submission" date="2020-08" db="EMBL/GenBank/DDBJ databases">
        <title>Genomic Encyclopedia of Type Strains, Phase IV (KMG-IV): sequencing the most valuable type-strain genomes for metagenomic binning, comparative biology and taxonomic classification.</title>
        <authorList>
            <person name="Goeker M."/>
        </authorList>
    </citation>
    <scope>NUCLEOTIDE SEQUENCE [LARGE SCALE GENOMIC DNA]</scope>
    <source>
        <strain evidence="13 14">YC6886</strain>
    </source>
</reference>
<dbReference type="CDD" id="cd19499">
    <property type="entry name" value="RecA-like_ClpB_Hsp104-like"/>
    <property type="match status" value="1"/>
</dbReference>
<dbReference type="SMART" id="SM00382">
    <property type="entry name" value="AAA"/>
    <property type="match status" value="2"/>
</dbReference>
<keyword evidence="7 10" id="KW-0143">Chaperone</keyword>
<evidence type="ECO:0000256" key="1">
    <source>
        <dbReference type="ARBA" id="ARBA00008675"/>
    </source>
</evidence>
<dbReference type="SUPFAM" id="SSF52540">
    <property type="entry name" value="P-loop containing nucleoside triphosphate hydrolases"/>
    <property type="match status" value="2"/>
</dbReference>
<dbReference type="NCBIfam" id="TIGR03346">
    <property type="entry name" value="chaperone_ClpB"/>
    <property type="match status" value="1"/>
</dbReference>
<comment type="subunit">
    <text evidence="8">Homohexamer. The oligomerization is ATP-dependent.</text>
</comment>
<protein>
    <recommendedName>
        <fullName evidence="2 11">Chaperone protein ClpB</fullName>
    </recommendedName>
</protein>
<dbReference type="CDD" id="cd00009">
    <property type="entry name" value="AAA"/>
    <property type="match status" value="1"/>
</dbReference>